<protein>
    <submittedName>
        <fullName evidence="5">5-oxoprolinase subunit PxpB</fullName>
        <ecNumber evidence="5">3.5.2.9</ecNumber>
    </submittedName>
</protein>
<dbReference type="NCBIfam" id="TIGR00370">
    <property type="entry name" value="5-oxoprolinase subunit PxpB"/>
    <property type="match status" value="1"/>
</dbReference>
<evidence type="ECO:0000313" key="5">
    <source>
        <dbReference type="EMBL" id="NEV94176.1"/>
    </source>
</evidence>
<keyword evidence="1" id="KW-0547">Nucleotide-binding</keyword>
<dbReference type="Pfam" id="PF02682">
    <property type="entry name" value="CT_C_D"/>
    <property type="match status" value="1"/>
</dbReference>
<dbReference type="PANTHER" id="PTHR34698">
    <property type="entry name" value="5-OXOPROLINASE SUBUNIT B"/>
    <property type="match status" value="1"/>
</dbReference>
<organism evidence="5 6">
    <name type="scientific">Psychroflexus aurantiacus</name>
    <dbReference type="NCBI Taxonomy" id="2709310"/>
    <lineage>
        <taxon>Bacteria</taxon>
        <taxon>Pseudomonadati</taxon>
        <taxon>Bacteroidota</taxon>
        <taxon>Flavobacteriia</taxon>
        <taxon>Flavobacteriales</taxon>
        <taxon>Flavobacteriaceae</taxon>
        <taxon>Psychroflexus</taxon>
    </lineage>
</organism>
<dbReference type="RefSeq" id="WP_164004899.1">
    <property type="nucleotide sequence ID" value="NZ_JAAIKD010000004.1"/>
</dbReference>
<dbReference type="Proteomes" id="UP000478505">
    <property type="component" value="Unassembled WGS sequence"/>
</dbReference>
<dbReference type="SUPFAM" id="SSF50891">
    <property type="entry name" value="Cyclophilin-like"/>
    <property type="match status" value="1"/>
</dbReference>
<comment type="caution">
    <text evidence="5">The sequence shown here is derived from an EMBL/GenBank/DDBJ whole genome shotgun (WGS) entry which is preliminary data.</text>
</comment>
<keyword evidence="6" id="KW-1185">Reference proteome</keyword>
<gene>
    <name evidence="5" type="primary">pxpB</name>
    <name evidence="5" type="ORF">G3567_08475</name>
</gene>
<evidence type="ECO:0000256" key="3">
    <source>
        <dbReference type="ARBA" id="ARBA00022840"/>
    </source>
</evidence>
<dbReference type="SUPFAM" id="SSF160467">
    <property type="entry name" value="PH0987 N-terminal domain-like"/>
    <property type="match status" value="1"/>
</dbReference>
<dbReference type="InterPro" id="IPR010016">
    <property type="entry name" value="PxpB"/>
</dbReference>
<evidence type="ECO:0000256" key="1">
    <source>
        <dbReference type="ARBA" id="ARBA00022741"/>
    </source>
</evidence>
<dbReference type="InterPro" id="IPR029000">
    <property type="entry name" value="Cyclophilin-like_dom_sf"/>
</dbReference>
<dbReference type="SMART" id="SM00796">
    <property type="entry name" value="AHS1"/>
    <property type="match status" value="1"/>
</dbReference>
<dbReference type="PANTHER" id="PTHR34698:SF2">
    <property type="entry name" value="5-OXOPROLINASE SUBUNIT B"/>
    <property type="match status" value="1"/>
</dbReference>
<dbReference type="GO" id="GO:0017168">
    <property type="term" value="F:5-oxoprolinase (ATP-hydrolyzing) activity"/>
    <property type="evidence" value="ECO:0007669"/>
    <property type="project" value="UniProtKB-EC"/>
</dbReference>
<evidence type="ECO:0000259" key="4">
    <source>
        <dbReference type="SMART" id="SM00796"/>
    </source>
</evidence>
<evidence type="ECO:0000313" key="6">
    <source>
        <dbReference type="Proteomes" id="UP000478505"/>
    </source>
</evidence>
<keyword evidence="2 5" id="KW-0378">Hydrolase</keyword>
<dbReference type="Gene3D" id="3.30.1360.40">
    <property type="match status" value="1"/>
</dbReference>
<dbReference type="AlphaFoldDB" id="A0A6B3R0R8"/>
<dbReference type="GO" id="GO:0005524">
    <property type="term" value="F:ATP binding"/>
    <property type="evidence" value="ECO:0007669"/>
    <property type="project" value="UniProtKB-KW"/>
</dbReference>
<dbReference type="EMBL" id="JAAIKD010000004">
    <property type="protein sequence ID" value="NEV94176.1"/>
    <property type="molecule type" value="Genomic_DNA"/>
</dbReference>
<dbReference type="InterPro" id="IPR003833">
    <property type="entry name" value="CT_C_D"/>
</dbReference>
<keyword evidence="3" id="KW-0067">ATP-binding</keyword>
<sequence length="235" mass="27381">MKDKIRVFQFNETSILIEFDSEINENLLQIILTLKENIVRKNAQHILQVITSYNSLLVIYKSTINNFYTLKNQFLELISKVKLNQKLDLEVRKIPVCYEEDFGWDLQSLSEELELSKSEIIRRHTKPVYTVYFIGFLPGFPYLGGLDQRLYHRRKSQPRTQIPAGSVGIADKQTGIYPSDSPGGWQIIGRSPVTLFDPDHKTQMCYLKAGDKIQFEAISKEKFEYIQSRSKNFNF</sequence>
<feature type="domain" description="Carboxyltransferase" evidence="4">
    <location>
        <begin position="5"/>
        <end position="207"/>
    </location>
</feature>
<evidence type="ECO:0000256" key="2">
    <source>
        <dbReference type="ARBA" id="ARBA00022801"/>
    </source>
</evidence>
<reference evidence="5 6" key="1">
    <citation type="submission" date="2020-02" db="EMBL/GenBank/DDBJ databases">
        <title>Flavobacteriaceae Psychroflexus bacterium YR1-1, complete genome.</title>
        <authorList>
            <person name="Li Y."/>
            <person name="Wu S."/>
        </authorList>
    </citation>
    <scope>NUCLEOTIDE SEQUENCE [LARGE SCALE GENOMIC DNA]</scope>
    <source>
        <strain evidence="5 6">YR1-1</strain>
    </source>
</reference>
<name>A0A6B3R0R8_9FLAO</name>
<proteinExistence type="predicted"/>
<accession>A0A6B3R0R8</accession>
<dbReference type="EC" id="3.5.2.9" evidence="5"/>
<dbReference type="Gene3D" id="2.40.100.10">
    <property type="entry name" value="Cyclophilin-like"/>
    <property type="match status" value="1"/>
</dbReference>